<evidence type="ECO:0000313" key="10">
    <source>
        <dbReference type="Proteomes" id="UP000562929"/>
    </source>
</evidence>
<dbReference type="Proteomes" id="UP000562929">
    <property type="component" value="Unassembled WGS sequence"/>
</dbReference>
<dbReference type="SUPFAM" id="SSF50475">
    <property type="entry name" value="FMN-binding split barrel"/>
    <property type="match status" value="1"/>
</dbReference>
<dbReference type="PANTHER" id="PTHR10851">
    <property type="entry name" value="PYRIDOXINE-5-PHOSPHATE OXIDASE"/>
    <property type="match status" value="1"/>
</dbReference>
<evidence type="ECO:0000256" key="6">
    <source>
        <dbReference type="ARBA" id="ARBA00022643"/>
    </source>
</evidence>
<keyword evidence="10" id="KW-1185">Reference proteome</keyword>
<keyword evidence="6" id="KW-0288">FMN</keyword>
<organism evidence="9 10">
    <name type="scientific">Ophiocordyceps camponoti-floridani</name>
    <dbReference type="NCBI Taxonomy" id="2030778"/>
    <lineage>
        <taxon>Eukaryota</taxon>
        <taxon>Fungi</taxon>
        <taxon>Dikarya</taxon>
        <taxon>Ascomycota</taxon>
        <taxon>Pezizomycotina</taxon>
        <taxon>Sordariomycetes</taxon>
        <taxon>Hypocreomycetidae</taxon>
        <taxon>Hypocreales</taxon>
        <taxon>Ophiocordycipitaceae</taxon>
        <taxon>Ophiocordyceps</taxon>
    </lineage>
</organism>
<evidence type="ECO:0000256" key="7">
    <source>
        <dbReference type="ARBA" id="ARBA00023002"/>
    </source>
</evidence>
<dbReference type="UniPathway" id="UPA01068">
    <property type="reaction ID" value="UER00304"/>
</dbReference>
<dbReference type="GO" id="GO:0008615">
    <property type="term" value="P:pyridoxine biosynthetic process"/>
    <property type="evidence" value="ECO:0007669"/>
    <property type="project" value="InterPro"/>
</dbReference>
<evidence type="ECO:0000313" key="9">
    <source>
        <dbReference type="EMBL" id="KAF4587222.1"/>
    </source>
</evidence>
<dbReference type="PANTHER" id="PTHR10851:SF0">
    <property type="entry name" value="PYRIDOXINE-5'-PHOSPHATE OXIDASE"/>
    <property type="match status" value="1"/>
</dbReference>
<dbReference type="Pfam" id="PF01243">
    <property type="entry name" value="PNPOx_N"/>
    <property type="match status" value="1"/>
</dbReference>
<comment type="pathway">
    <text evidence="3">Cofactor metabolism; pyridoxal 5'-phosphate salvage; pyridoxal 5'-phosphate from pyridoxine 5'-phosphate: step 1/1.</text>
</comment>
<sequence length="213" mass="23362">MRTTLTAPPSLLSLSARLSSRRAPPTVSVRMAGSRSGEATERANLISLPPQAEQFTRSTLTRQSLLPSPTDQFRRWFADASAAVPHAETCVLATAGLPEGNVSARVVYLKEVDAEGGFILYSNWETSRKAADVATNPRVALVFHWEALQRQVRIEGVATRVSPSRSQAYFDTRVRGSRVGAWASRQSSVLVPEGRGRWEDRAREGGWGRGEEV</sequence>
<accession>A0A8H4Q5W7</accession>
<reference evidence="9 10" key="1">
    <citation type="journal article" date="2020" name="G3 (Bethesda)">
        <title>Genetic Underpinnings of Host Manipulation by Ophiocordyceps as Revealed by Comparative Transcriptomics.</title>
        <authorList>
            <person name="Will I."/>
            <person name="Das B."/>
            <person name="Trinh T."/>
            <person name="Brachmann A."/>
            <person name="Ohm R.A."/>
            <person name="de Bekker C."/>
        </authorList>
    </citation>
    <scope>NUCLEOTIDE SEQUENCE [LARGE SCALE GENOMIC DNA]</scope>
    <source>
        <strain evidence="9 10">EC05</strain>
    </source>
</reference>
<dbReference type="OrthoDB" id="303614at2759"/>
<evidence type="ECO:0000256" key="4">
    <source>
        <dbReference type="ARBA" id="ARBA00012801"/>
    </source>
</evidence>
<proteinExistence type="predicted"/>
<dbReference type="Gene3D" id="2.30.110.10">
    <property type="entry name" value="Electron Transport, Fmn-binding Protein, Chain A"/>
    <property type="match status" value="1"/>
</dbReference>
<dbReference type="AlphaFoldDB" id="A0A8H4Q5W7"/>
<gene>
    <name evidence="9" type="ORF">GQ602_003915</name>
</gene>
<evidence type="ECO:0000256" key="1">
    <source>
        <dbReference type="ARBA" id="ARBA00001917"/>
    </source>
</evidence>
<evidence type="ECO:0000256" key="3">
    <source>
        <dbReference type="ARBA" id="ARBA00005037"/>
    </source>
</evidence>
<comment type="pathway">
    <text evidence="2">Cofactor metabolism; pyridoxal 5'-phosphate salvage; pyridoxal 5'-phosphate from pyridoxamine 5'-phosphate: step 1/1.</text>
</comment>
<dbReference type="GO" id="GO:0010181">
    <property type="term" value="F:FMN binding"/>
    <property type="evidence" value="ECO:0007669"/>
    <property type="project" value="InterPro"/>
</dbReference>
<evidence type="ECO:0000256" key="2">
    <source>
        <dbReference type="ARBA" id="ARBA00004738"/>
    </source>
</evidence>
<keyword evidence="7" id="KW-0560">Oxidoreductase</keyword>
<dbReference type="InterPro" id="IPR000659">
    <property type="entry name" value="Pyridox_Oxase"/>
</dbReference>
<dbReference type="GO" id="GO:0004733">
    <property type="term" value="F:pyridoxamine phosphate oxidase activity"/>
    <property type="evidence" value="ECO:0007669"/>
    <property type="project" value="UniProtKB-EC"/>
</dbReference>
<comment type="caution">
    <text evidence="9">The sequence shown here is derived from an EMBL/GenBank/DDBJ whole genome shotgun (WGS) entry which is preliminary data.</text>
</comment>
<name>A0A8H4Q5W7_9HYPO</name>
<dbReference type="InterPro" id="IPR012349">
    <property type="entry name" value="Split_barrel_FMN-bd"/>
</dbReference>
<keyword evidence="5" id="KW-0285">Flavoprotein</keyword>
<dbReference type="EC" id="1.4.3.5" evidence="4"/>
<protein>
    <recommendedName>
        <fullName evidence="4">pyridoxal 5'-phosphate synthase</fullName>
        <ecNumber evidence="4">1.4.3.5</ecNumber>
    </recommendedName>
</protein>
<comment type="cofactor">
    <cofactor evidence="1">
        <name>FMN</name>
        <dbReference type="ChEBI" id="CHEBI:58210"/>
    </cofactor>
</comment>
<feature type="domain" description="Pyridoxamine 5'-phosphate oxidase N-terminal" evidence="8">
    <location>
        <begin position="82"/>
        <end position="190"/>
    </location>
</feature>
<evidence type="ECO:0000259" key="8">
    <source>
        <dbReference type="Pfam" id="PF01243"/>
    </source>
</evidence>
<dbReference type="EMBL" id="JAACLJ010000004">
    <property type="protein sequence ID" value="KAF4587222.1"/>
    <property type="molecule type" value="Genomic_DNA"/>
</dbReference>
<dbReference type="InterPro" id="IPR011576">
    <property type="entry name" value="Pyridox_Oxase_N"/>
</dbReference>
<evidence type="ECO:0000256" key="5">
    <source>
        <dbReference type="ARBA" id="ARBA00022630"/>
    </source>
</evidence>